<organism evidence="2 3">
    <name type="scientific">Xanthomonas arboricola</name>
    <dbReference type="NCBI Taxonomy" id="56448"/>
    <lineage>
        <taxon>Bacteria</taxon>
        <taxon>Pseudomonadati</taxon>
        <taxon>Pseudomonadota</taxon>
        <taxon>Gammaproteobacteria</taxon>
        <taxon>Lysobacterales</taxon>
        <taxon>Lysobacteraceae</taxon>
        <taxon>Xanthomonas</taxon>
    </lineage>
</organism>
<evidence type="ECO:0000313" key="3">
    <source>
        <dbReference type="Proteomes" id="UP000239204"/>
    </source>
</evidence>
<name>A0A2S7AF78_9XANT</name>
<gene>
    <name evidence="2" type="ORF">XarjCFBP7645_12910</name>
</gene>
<protein>
    <recommendedName>
        <fullName evidence="1">XAC0095-like domain-containing protein</fullName>
    </recommendedName>
</protein>
<dbReference type="RefSeq" id="WP_104537776.1">
    <property type="nucleotide sequence ID" value="NZ_MIGY01000002.1"/>
</dbReference>
<evidence type="ECO:0000259" key="1">
    <source>
        <dbReference type="Pfam" id="PF26642"/>
    </source>
</evidence>
<dbReference type="NCBIfam" id="NF047335">
    <property type="entry name" value="T3SS_XAC0095"/>
    <property type="match status" value="1"/>
</dbReference>
<evidence type="ECO:0000313" key="2">
    <source>
        <dbReference type="EMBL" id="PPU08387.1"/>
    </source>
</evidence>
<dbReference type="Proteomes" id="UP000239204">
    <property type="component" value="Unassembled WGS sequence"/>
</dbReference>
<proteinExistence type="predicted"/>
<dbReference type="InterPro" id="IPR058099">
    <property type="entry name" value="T3SS_XAC0095_dom"/>
</dbReference>
<dbReference type="Pfam" id="PF26642">
    <property type="entry name" value="XAC0095_dom"/>
    <property type="match status" value="1"/>
</dbReference>
<dbReference type="EMBL" id="MIGY01000002">
    <property type="protein sequence ID" value="PPU08387.1"/>
    <property type="molecule type" value="Genomic_DNA"/>
</dbReference>
<comment type="caution">
    <text evidence="2">The sequence shown here is derived from an EMBL/GenBank/DDBJ whole genome shotgun (WGS) entry which is preliminary data.</text>
</comment>
<sequence length="84" mass="9597">MEQSLFGYYLLPEDAQLRLLQTRDHLRLLGTLARPRNTIARHFNEPHVSMDALAFCFDLLAEQLETILKQTLTPDDLSGSNLAQ</sequence>
<accession>A0A2S7AF78</accession>
<reference evidence="2 3" key="1">
    <citation type="submission" date="2016-08" db="EMBL/GenBank/DDBJ databases">
        <title>Evolution of the type three secretion system and type three effector repertoires in Xanthomonas.</title>
        <authorList>
            <person name="Merda D."/>
            <person name="Briand M."/>
            <person name="Bosis E."/>
            <person name="Rousseau C."/>
            <person name="Portier P."/>
            <person name="Jacques M.-A."/>
            <person name="Fischer-Le Saux M."/>
        </authorList>
    </citation>
    <scope>NUCLEOTIDE SEQUENCE [LARGE SCALE GENOMIC DNA]</scope>
    <source>
        <strain evidence="2 3">CFBP 7645</strain>
    </source>
</reference>
<feature type="domain" description="XAC0095-like" evidence="1">
    <location>
        <begin position="9"/>
        <end position="70"/>
    </location>
</feature>
<dbReference type="AlphaFoldDB" id="A0A2S7AF78"/>